<name>A0AAD8BNY8_BIOPF</name>
<evidence type="ECO:0000313" key="1">
    <source>
        <dbReference type="EMBL" id="KAK0057150.1"/>
    </source>
</evidence>
<dbReference type="Proteomes" id="UP001233172">
    <property type="component" value="Unassembled WGS sequence"/>
</dbReference>
<dbReference type="EMBL" id="JASAOG010000057">
    <property type="protein sequence ID" value="KAK0057150.1"/>
    <property type="molecule type" value="Genomic_DNA"/>
</dbReference>
<dbReference type="InterPro" id="IPR008979">
    <property type="entry name" value="Galactose-bd-like_sf"/>
</dbReference>
<protein>
    <submittedName>
        <fullName evidence="1">Laminin subunit alpha-like isoform X3</fullName>
    </submittedName>
</protein>
<keyword evidence="2" id="KW-1185">Reference proteome</keyword>
<accession>A0AAD8BNY8</accession>
<reference evidence="1" key="2">
    <citation type="submission" date="2023-04" db="EMBL/GenBank/DDBJ databases">
        <authorList>
            <person name="Bu L."/>
            <person name="Lu L."/>
            <person name="Laidemitt M.R."/>
            <person name="Zhang S.M."/>
            <person name="Mutuku M."/>
            <person name="Mkoji G."/>
            <person name="Steinauer M."/>
            <person name="Loker E.S."/>
        </authorList>
    </citation>
    <scope>NUCLEOTIDE SEQUENCE</scope>
    <source>
        <strain evidence="1">KasaAsao</strain>
        <tissue evidence="1">Whole Snail</tissue>
    </source>
</reference>
<dbReference type="SUPFAM" id="SSF49785">
    <property type="entry name" value="Galactose-binding domain-like"/>
    <property type="match status" value="1"/>
</dbReference>
<reference evidence="1" key="1">
    <citation type="journal article" date="2023" name="PLoS Negl. Trop. Dis.">
        <title>A genome sequence for Biomphalaria pfeifferi, the major vector snail for the human-infecting parasite Schistosoma mansoni.</title>
        <authorList>
            <person name="Bu L."/>
            <person name="Lu L."/>
            <person name="Laidemitt M.R."/>
            <person name="Zhang S.M."/>
            <person name="Mutuku M."/>
            <person name="Mkoji G."/>
            <person name="Steinauer M."/>
            <person name="Loker E.S."/>
        </authorList>
    </citation>
    <scope>NUCLEOTIDE SEQUENCE</scope>
    <source>
        <strain evidence="1">KasaAsao</strain>
    </source>
</reference>
<dbReference type="AlphaFoldDB" id="A0AAD8BNY8"/>
<proteinExistence type="predicted"/>
<gene>
    <name evidence="1" type="ORF">Bpfe_013514</name>
</gene>
<evidence type="ECO:0000313" key="2">
    <source>
        <dbReference type="Proteomes" id="UP001233172"/>
    </source>
</evidence>
<feature type="non-terminal residue" evidence="1">
    <location>
        <position position="1"/>
    </location>
</feature>
<dbReference type="Gene3D" id="2.60.120.260">
    <property type="entry name" value="Galactose-binding domain-like"/>
    <property type="match status" value="1"/>
</dbReference>
<organism evidence="1 2">
    <name type="scientific">Biomphalaria pfeifferi</name>
    <name type="common">Bloodfluke planorb</name>
    <name type="synonym">Freshwater snail</name>
    <dbReference type="NCBI Taxonomy" id="112525"/>
    <lineage>
        <taxon>Eukaryota</taxon>
        <taxon>Metazoa</taxon>
        <taxon>Spiralia</taxon>
        <taxon>Lophotrochozoa</taxon>
        <taxon>Mollusca</taxon>
        <taxon>Gastropoda</taxon>
        <taxon>Heterobranchia</taxon>
        <taxon>Euthyneura</taxon>
        <taxon>Panpulmonata</taxon>
        <taxon>Hygrophila</taxon>
        <taxon>Lymnaeoidea</taxon>
        <taxon>Planorbidae</taxon>
        <taxon>Biomphalaria</taxon>
    </lineage>
</organism>
<comment type="caution">
    <text evidence="1">The sequence shown here is derived from an EMBL/GenBank/DDBJ whole genome shotgun (WGS) entry which is preliminary data.</text>
</comment>
<sequence>SLKGLQVMYDSTSRFCYAGRCLDRRDILLGTDALIIICNIPGYICQINISFSELNNSRQWCAVYVSAGHNLALGKNVSMSSYSKDKNGVISRGSLSVDGLTDSAEKKCSTTDIKDKKPVWRVTFPSPVVVFEVVIHFRASFNETFIVKLLDCKDQVISTFHGITEQRVSFIHRTRHGKYTQSVEITLNNSNSALSVCEFEAYGDCAPPVYGPACTDICSISCLDQICTYEGYCYNCPNGTGGPYCFDGCLEWCVEYEEVTNATTSTTKVTYAPHKQTGFRVENFWFYFMVFFLLLCACCCECKGSDKRQDQVLLQRWKENETLLLKETPVESSLFRSSTSVDVTEVTESTSVKSSRSTNY</sequence>